<organism evidence="5 6">
    <name type="scientific">Falsihalocynthiibacter arcticus</name>
    <dbReference type="NCBI Taxonomy" id="1579316"/>
    <lineage>
        <taxon>Bacteria</taxon>
        <taxon>Pseudomonadati</taxon>
        <taxon>Pseudomonadota</taxon>
        <taxon>Alphaproteobacteria</taxon>
        <taxon>Rhodobacterales</taxon>
        <taxon>Roseobacteraceae</taxon>
        <taxon>Falsihalocynthiibacter</taxon>
    </lineage>
</organism>
<sequence>MRLVLGSASPRRAELLAQIGVEPFAVRPADIDETPKSGEYPRPYCQRLAREKALAVEAADDETVLAADTIVAIGRRILGKPAHADEAREFLRRLSGRRHRVVTAVALRQGDKITEKETVTILRMKLLTDKDIEAYIATNEWQGKAGGYGIQGYAARFIPWINGSYTGVVGLPLTETAQLLESAGYPLEVS</sequence>
<comment type="subcellular location">
    <subcellularLocation>
        <location evidence="4">Cytoplasm</location>
    </subcellularLocation>
</comment>
<dbReference type="PIRSF" id="PIRSF006305">
    <property type="entry name" value="Maf"/>
    <property type="match status" value="1"/>
</dbReference>
<dbReference type="NCBIfam" id="TIGR00172">
    <property type="entry name" value="maf"/>
    <property type="match status" value="1"/>
</dbReference>
<proteinExistence type="inferred from homology"/>
<evidence type="ECO:0000256" key="3">
    <source>
        <dbReference type="ARBA" id="ARBA00023080"/>
    </source>
</evidence>
<name>A0A126UVR6_9RHOB</name>
<comment type="catalytic activity">
    <reaction evidence="4">
        <text>dTTP + H2O = dTMP + diphosphate + H(+)</text>
        <dbReference type="Rhea" id="RHEA:28534"/>
        <dbReference type="ChEBI" id="CHEBI:15377"/>
        <dbReference type="ChEBI" id="CHEBI:15378"/>
        <dbReference type="ChEBI" id="CHEBI:33019"/>
        <dbReference type="ChEBI" id="CHEBI:37568"/>
        <dbReference type="ChEBI" id="CHEBI:63528"/>
        <dbReference type="EC" id="3.6.1.9"/>
    </reaction>
</comment>
<dbReference type="GO" id="GO:0036218">
    <property type="term" value="F:dTTP diphosphatase activity"/>
    <property type="evidence" value="ECO:0007669"/>
    <property type="project" value="RHEA"/>
</dbReference>
<comment type="similarity">
    <text evidence="4">Belongs to the Maf family. YhdE subfamily.</text>
</comment>
<dbReference type="RefSeq" id="WP_039004512.1">
    <property type="nucleotide sequence ID" value="NZ_CP014327.1"/>
</dbReference>
<comment type="function">
    <text evidence="4">Nucleoside triphosphate pyrophosphatase that hydrolyzes dTTP and UTP. May have a dual role in cell division arrest and in preventing the incorporation of modified nucleotides into cellular nucleic acids.</text>
</comment>
<dbReference type="GO" id="GO:0036221">
    <property type="term" value="F:UTP diphosphatase activity"/>
    <property type="evidence" value="ECO:0007669"/>
    <property type="project" value="RHEA"/>
</dbReference>
<dbReference type="EC" id="3.6.1.9" evidence="4"/>
<dbReference type="EMBL" id="CP014327">
    <property type="protein sequence ID" value="AML50171.1"/>
    <property type="molecule type" value="Genomic_DNA"/>
</dbReference>
<dbReference type="Pfam" id="PF02545">
    <property type="entry name" value="Maf"/>
    <property type="match status" value="1"/>
</dbReference>
<reference evidence="5 6" key="1">
    <citation type="submission" date="2016-02" db="EMBL/GenBank/DDBJ databases">
        <title>Complete genome sequence of Halocynthiibacter arcticus PAMC 20958t from arctic marine sediment.</title>
        <authorList>
            <person name="Lee Y.M."/>
            <person name="Baek K."/>
            <person name="Lee H.K."/>
            <person name="Shin S.C."/>
        </authorList>
    </citation>
    <scope>NUCLEOTIDE SEQUENCE [LARGE SCALE GENOMIC DNA]</scope>
    <source>
        <strain evidence="5">PAMC 20958</strain>
    </source>
</reference>
<keyword evidence="3 4" id="KW-0546">Nucleotide metabolism</keyword>
<evidence type="ECO:0000256" key="1">
    <source>
        <dbReference type="ARBA" id="ARBA00001968"/>
    </source>
</evidence>
<evidence type="ECO:0000256" key="2">
    <source>
        <dbReference type="ARBA" id="ARBA00022801"/>
    </source>
</evidence>
<protein>
    <recommendedName>
        <fullName evidence="4">dTTP/UTP pyrophosphatase</fullName>
        <shortName evidence="4">dTTPase/UTPase</shortName>
        <ecNumber evidence="4">3.6.1.9</ecNumber>
    </recommendedName>
    <alternativeName>
        <fullName evidence="4">Nucleoside triphosphate pyrophosphatase</fullName>
    </alternativeName>
    <alternativeName>
        <fullName evidence="4">Nucleotide pyrophosphatase</fullName>
        <shortName evidence="4">Nucleotide PPase</shortName>
    </alternativeName>
</protein>
<feature type="active site" description="Proton acceptor" evidence="4">
    <location>
        <position position="68"/>
    </location>
</feature>
<keyword evidence="4" id="KW-0963">Cytoplasm</keyword>
<keyword evidence="2 4" id="KW-0378">Hydrolase</keyword>
<keyword evidence="6" id="KW-1185">Reference proteome</keyword>
<feature type="site" description="Important for substrate specificity" evidence="4">
    <location>
        <position position="11"/>
    </location>
</feature>
<dbReference type="GO" id="GO:0009117">
    <property type="term" value="P:nucleotide metabolic process"/>
    <property type="evidence" value="ECO:0007669"/>
    <property type="project" value="UniProtKB-KW"/>
</dbReference>
<feature type="site" description="Important for substrate specificity" evidence="4">
    <location>
        <position position="151"/>
    </location>
</feature>
<evidence type="ECO:0000313" key="6">
    <source>
        <dbReference type="Proteomes" id="UP000070371"/>
    </source>
</evidence>
<dbReference type="STRING" id="1579316.RC74_01830"/>
<dbReference type="AlphaFoldDB" id="A0A126UVR6"/>
<dbReference type="InterPro" id="IPR003697">
    <property type="entry name" value="Maf-like"/>
</dbReference>
<comment type="catalytic activity">
    <reaction evidence="4">
        <text>UTP + H2O = UMP + diphosphate + H(+)</text>
        <dbReference type="Rhea" id="RHEA:29395"/>
        <dbReference type="ChEBI" id="CHEBI:15377"/>
        <dbReference type="ChEBI" id="CHEBI:15378"/>
        <dbReference type="ChEBI" id="CHEBI:33019"/>
        <dbReference type="ChEBI" id="CHEBI:46398"/>
        <dbReference type="ChEBI" id="CHEBI:57865"/>
        <dbReference type="EC" id="3.6.1.9"/>
    </reaction>
</comment>
<dbReference type="OrthoDB" id="9807767at2"/>
<dbReference type="InterPro" id="IPR029001">
    <property type="entry name" value="ITPase-like_fam"/>
</dbReference>
<dbReference type="PANTHER" id="PTHR43213:SF5">
    <property type="entry name" value="BIFUNCTIONAL DTTP_UTP PYROPHOSPHATASE_METHYLTRANSFERASE PROTEIN-RELATED"/>
    <property type="match status" value="1"/>
</dbReference>
<dbReference type="Gene3D" id="3.90.950.10">
    <property type="match status" value="1"/>
</dbReference>
<dbReference type="CDD" id="cd00555">
    <property type="entry name" value="Maf"/>
    <property type="match status" value="1"/>
</dbReference>
<dbReference type="KEGG" id="hat:RC74_01830"/>
<dbReference type="Proteomes" id="UP000070371">
    <property type="component" value="Chromosome"/>
</dbReference>
<evidence type="ECO:0000313" key="5">
    <source>
        <dbReference type="EMBL" id="AML50171.1"/>
    </source>
</evidence>
<comment type="caution">
    <text evidence="4">Lacks conserved residue(s) required for the propagation of feature annotation.</text>
</comment>
<accession>A0A126UVR6</accession>
<dbReference type="PANTHER" id="PTHR43213">
    <property type="entry name" value="BIFUNCTIONAL DTTP/UTP PYROPHOSPHATASE/METHYLTRANSFERASE PROTEIN-RELATED"/>
    <property type="match status" value="1"/>
</dbReference>
<gene>
    <name evidence="5" type="ORF">RC74_01830</name>
</gene>
<comment type="cofactor">
    <cofactor evidence="1 4">
        <name>a divalent metal cation</name>
        <dbReference type="ChEBI" id="CHEBI:60240"/>
    </cofactor>
</comment>
<dbReference type="GO" id="GO:0005737">
    <property type="term" value="C:cytoplasm"/>
    <property type="evidence" value="ECO:0007669"/>
    <property type="project" value="UniProtKB-SubCell"/>
</dbReference>
<feature type="site" description="Important for substrate specificity" evidence="4">
    <location>
        <position position="69"/>
    </location>
</feature>
<dbReference type="SUPFAM" id="SSF52972">
    <property type="entry name" value="ITPase-like"/>
    <property type="match status" value="1"/>
</dbReference>
<dbReference type="HAMAP" id="MF_00528">
    <property type="entry name" value="Maf"/>
    <property type="match status" value="1"/>
</dbReference>
<evidence type="ECO:0000256" key="4">
    <source>
        <dbReference type="HAMAP-Rule" id="MF_00528"/>
    </source>
</evidence>